<dbReference type="PANTHER" id="PTHR45661">
    <property type="entry name" value="SURFACE ANTIGEN"/>
    <property type="match status" value="1"/>
</dbReference>
<feature type="domain" description="Ig-like" evidence="1">
    <location>
        <begin position="123"/>
        <end position="189"/>
    </location>
</feature>
<dbReference type="InterPro" id="IPR053139">
    <property type="entry name" value="Surface_bspA-like"/>
</dbReference>
<organism evidence="2 3">
    <name type="scientific">Phoenicibacter congonensis</name>
    <dbReference type="NCBI Taxonomy" id="1944646"/>
    <lineage>
        <taxon>Bacteria</taxon>
        <taxon>Bacillati</taxon>
        <taxon>Actinomycetota</taxon>
        <taxon>Coriobacteriia</taxon>
        <taxon>Eggerthellales</taxon>
        <taxon>Eggerthellaceae</taxon>
        <taxon>Phoenicibacter</taxon>
    </lineage>
</organism>
<feature type="domain" description="Ig-like" evidence="1">
    <location>
        <begin position="282"/>
        <end position="347"/>
    </location>
</feature>
<dbReference type="Proteomes" id="UP001168575">
    <property type="component" value="Unassembled WGS sequence"/>
</dbReference>
<evidence type="ECO:0000259" key="1">
    <source>
        <dbReference type="Pfam" id="PF07523"/>
    </source>
</evidence>
<dbReference type="Gene3D" id="3.80.10.10">
    <property type="entry name" value="Ribonuclease Inhibitor"/>
    <property type="match status" value="1"/>
</dbReference>
<proteinExistence type="predicted"/>
<dbReference type="SUPFAM" id="SSF63446">
    <property type="entry name" value="Type I dockerin domain"/>
    <property type="match status" value="1"/>
</dbReference>
<accession>A0AA43RLI5</accession>
<evidence type="ECO:0000313" key="2">
    <source>
        <dbReference type="EMBL" id="MDO4843006.1"/>
    </source>
</evidence>
<feature type="domain" description="Ig-like" evidence="1">
    <location>
        <begin position="201"/>
        <end position="268"/>
    </location>
</feature>
<dbReference type="Pfam" id="PF07523">
    <property type="entry name" value="Big_3"/>
    <property type="match status" value="3"/>
</dbReference>
<dbReference type="PANTHER" id="PTHR45661:SF3">
    <property type="entry name" value="IG-LIKE DOMAIN-CONTAINING PROTEIN"/>
    <property type="match status" value="1"/>
</dbReference>
<dbReference type="AlphaFoldDB" id="A0AA43RLI5"/>
<keyword evidence="3" id="KW-1185">Reference proteome</keyword>
<dbReference type="CDD" id="cd14256">
    <property type="entry name" value="Dockerin_I"/>
    <property type="match status" value="1"/>
</dbReference>
<dbReference type="InterPro" id="IPR032675">
    <property type="entry name" value="LRR_dom_sf"/>
</dbReference>
<sequence>MPNNVTNIGESAFYGCDSLKNITIPGSVTSIGSFLFCNCDSLTSVTLENGVTSIGEYAFYGCTALASITIPKSVRAIREGAFLDCENIILYVYEDSYAHNYAINNNLKYELVLPSRIAVTTLPNKTSYTQYKDSLDVIGGMITAYYGDDSSETIKMTADMVGGFDNTKVGTQTLTVTYGGKTATFTVTVIAKSLTSIAVTTKPTKTSYFKGETLDVTGGKITAKYSDGSSEVVSMTASMVSGFNSSTTGTKTLTVTYNGKTATFTVSVIEKALSRIMVTTLPSKTVYIIGESLNVSGGKITAYYNDNTSTIINMTASMVSGFNSSTTGTKTLTVTYEGKTATFQIRVTDGAGLKGDADGDGLITVADALAALRVAAKLAEATPEMISICDTDGDGWITVADALAILRVAAKLANASSLNPGGVTYPHEHAWSAWNVTKPATCSDIGEETRTCPECGVTELREIPIDEYAHEWGKWEVTNPATCAAKGEETRVCANNHTH</sequence>
<protein>
    <submittedName>
        <fullName evidence="2">Bacterial Ig-like domain-containing protein</fullName>
    </submittedName>
</protein>
<gene>
    <name evidence="2" type="ORF">Q3982_10050</name>
</gene>
<comment type="caution">
    <text evidence="2">The sequence shown here is derived from an EMBL/GenBank/DDBJ whole genome shotgun (WGS) entry which is preliminary data.</text>
</comment>
<dbReference type="InterPro" id="IPR026906">
    <property type="entry name" value="LRR_5"/>
</dbReference>
<dbReference type="GO" id="GO:0000272">
    <property type="term" value="P:polysaccharide catabolic process"/>
    <property type="evidence" value="ECO:0007669"/>
    <property type="project" value="InterPro"/>
</dbReference>
<dbReference type="SUPFAM" id="SSF52058">
    <property type="entry name" value="L domain-like"/>
    <property type="match status" value="1"/>
</dbReference>
<evidence type="ECO:0000313" key="3">
    <source>
        <dbReference type="Proteomes" id="UP001168575"/>
    </source>
</evidence>
<dbReference type="Gene3D" id="2.60.40.3630">
    <property type="match status" value="3"/>
</dbReference>
<dbReference type="Gene3D" id="1.10.1330.10">
    <property type="entry name" value="Dockerin domain"/>
    <property type="match status" value="1"/>
</dbReference>
<reference evidence="2" key="1">
    <citation type="submission" date="2023-07" db="EMBL/GenBank/DDBJ databases">
        <title>Between Cages and Wild: Unraveling the Impact of Captivity on Animal Microbiomes and Antimicrobial Resistance.</title>
        <authorList>
            <person name="Schmartz G.P."/>
            <person name="Rehner J."/>
            <person name="Schuff M.J."/>
            <person name="Becker S.L."/>
            <person name="Kravczyk M."/>
            <person name="Gurevich A."/>
            <person name="Francke R."/>
            <person name="Mueller R."/>
            <person name="Keller V."/>
            <person name="Keller A."/>
        </authorList>
    </citation>
    <scope>NUCLEOTIDE SEQUENCE</scope>
    <source>
        <strain evidence="2">S12M_St_49</strain>
    </source>
</reference>
<dbReference type="Pfam" id="PF13306">
    <property type="entry name" value="LRR_5"/>
    <property type="match status" value="1"/>
</dbReference>
<name>A0AA43RLI5_9ACTN</name>
<feature type="non-terminal residue" evidence="2">
    <location>
        <position position="499"/>
    </location>
</feature>
<dbReference type="EMBL" id="JAUMVS010000416">
    <property type="protein sequence ID" value="MDO4843006.1"/>
    <property type="molecule type" value="Genomic_DNA"/>
</dbReference>
<dbReference type="InterPro" id="IPR022038">
    <property type="entry name" value="Ig-like_bact"/>
</dbReference>
<dbReference type="InterPro" id="IPR036439">
    <property type="entry name" value="Dockerin_dom_sf"/>
</dbReference>